<comment type="caution">
    <text evidence="1">The sequence shown here is derived from an EMBL/GenBank/DDBJ whole genome shotgun (WGS) entry which is preliminary data.</text>
</comment>
<organism evidence="1 2">
    <name type="scientific">Candidatus Thiodiazotropha taylori</name>
    <dbReference type="NCBI Taxonomy" id="2792791"/>
    <lineage>
        <taxon>Bacteria</taxon>
        <taxon>Pseudomonadati</taxon>
        <taxon>Pseudomonadota</taxon>
        <taxon>Gammaproteobacteria</taxon>
        <taxon>Chromatiales</taxon>
        <taxon>Sedimenticolaceae</taxon>
        <taxon>Candidatus Thiodiazotropha</taxon>
    </lineage>
</organism>
<reference evidence="1 2" key="1">
    <citation type="submission" date="2021-05" db="EMBL/GenBank/DDBJ databases">
        <title>Genetic and Functional Diversity in Clade A Lucinid endosymbionts from the Bahamas.</title>
        <authorList>
            <person name="Giani N.M."/>
            <person name="Engel A.S."/>
            <person name="Campbell B.J."/>
        </authorList>
    </citation>
    <scope>NUCLEOTIDE SEQUENCE [LARGE SCALE GENOMIC DNA]</scope>
    <source>
        <strain evidence="1">LUC16012Gg_MoonRockCtena</strain>
    </source>
</reference>
<evidence type="ECO:0000313" key="2">
    <source>
        <dbReference type="Proteomes" id="UP000770889"/>
    </source>
</evidence>
<dbReference type="Gene3D" id="3.30.70.1430">
    <property type="entry name" value="Multidrug efflux transporter AcrB pore domain"/>
    <property type="match status" value="1"/>
</dbReference>
<dbReference type="AlphaFoldDB" id="A0A944QTJ6"/>
<proteinExistence type="predicted"/>
<accession>A0A944QTJ6</accession>
<gene>
    <name evidence="1" type="ORF">KME65_01970</name>
</gene>
<dbReference type="Proteomes" id="UP000770889">
    <property type="component" value="Unassembled WGS sequence"/>
</dbReference>
<dbReference type="EMBL" id="JAHHGM010000001">
    <property type="protein sequence ID" value="MBT2987706.1"/>
    <property type="molecule type" value="Genomic_DNA"/>
</dbReference>
<evidence type="ECO:0008006" key="3">
    <source>
        <dbReference type="Google" id="ProtNLM"/>
    </source>
</evidence>
<dbReference type="Gene3D" id="1.20.1640.10">
    <property type="entry name" value="Multidrug efflux transporter AcrB transmembrane domain"/>
    <property type="match status" value="1"/>
</dbReference>
<protein>
    <recommendedName>
        <fullName evidence="3">Efflux RND transporter permease subunit</fullName>
    </recommendedName>
</protein>
<name>A0A944QTJ6_9GAMM</name>
<sequence length="47" mass="5186">MVLGIVAALTIPVQMIPELEVRTISVRTGWPGATPQDLEKEILIEQE</sequence>
<evidence type="ECO:0000313" key="1">
    <source>
        <dbReference type="EMBL" id="MBT2987706.1"/>
    </source>
</evidence>